<comment type="caution">
    <text evidence="7">The sequence shown here is derived from an EMBL/GenBank/DDBJ whole genome shotgun (WGS) entry which is preliminary data.</text>
</comment>
<dbReference type="Pfam" id="PF01694">
    <property type="entry name" value="Rhomboid"/>
    <property type="match status" value="1"/>
</dbReference>
<evidence type="ECO:0000313" key="7">
    <source>
        <dbReference type="EMBL" id="TDT51357.1"/>
    </source>
</evidence>
<organism evidence="7 8">
    <name type="scientific">Fonticella tunisiensis</name>
    <dbReference type="NCBI Taxonomy" id="1096341"/>
    <lineage>
        <taxon>Bacteria</taxon>
        <taxon>Bacillati</taxon>
        <taxon>Bacillota</taxon>
        <taxon>Clostridia</taxon>
        <taxon>Eubacteriales</taxon>
        <taxon>Clostridiaceae</taxon>
        <taxon>Fonticella</taxon>
    </lineage>
</organism>
<feature type="transmembrane region" description="Helical" evidence="5">
    <location>
        <begin position="21"/>
        <end position="42"/>
    </location>
</feature>
<comment type="subcellular location">
    <subcellularLocation>
        <location evidence="1">Membrane</location>
        <topology evidence="1">Multi-pass membrane protein</topology>
    </subcellularLocation>
</comment>
<keyword evidence="8" id="KW-1185">Reference proteome</keyword>
<feature type="transmembrane region" description="Helical" evidence="5">
    <location>
        <begin position="101"/>
        <end position="120"/>
    </location>
</feature>
<dbReference type="AlphaFoldDB" id="A0A4R7KD26"/>
<evidence type="ECO:0000259" key="6">
    <source>
        <dbReference type="Pfam" id="PF01694"/>
    </source>
</evidence>
<dbReference type="Gene3D" id="1.20.1540.10">
    <property type="entry name" value="Rhomboid-like"/>
    <property type="match status" value="1"/>
</dbReference>
<evidence type="ECO:0000313" key="8">
    <source>
        <dbReference type="Proteomes" id="UP000295325"/>
    </source>
</evidence>
<evidence type="ECO:0000256" key="4">
    <source>
        <dbReference type="ARBA" id="ARBA00023136"/>
    </source>
</evidence>
<dbReference type="GO" id="GO:0004252">
    <property type="term" value="F:serine-type endopeptidase activity"/>
    <property type="evidence" value="ECO:0007669"/>
    <property type="project" value="InterPro"/>
</dbReference>
<feature type="transmembrane region" description="Helical" evidence="5">
    <location>
        <begin position="74"/>
        <end position="94"/>
    </location>
</feature>
<proteinExistence type="predicted"/>
<keyword evidence="2 5" id="KW-0812">Transmembrane</keyword>
<accession>A0A4R7KD26</accession>
<name>A0A4R7KD26_9CLOT</name>
<evidence type="ECO:0000256" key="2">
    <source>
        <dbReference type="ARBA" id="ARBA00022692"/>
    </source>
</evidence>
<feature type="transmembrane region" description="Helical" evidence="5">
    <location>
        <begin position="179"/>
        <end position="198"/>
    </location>
</feature>
<reference evidence="7 8" key="1">
    <citation type="submission" date="2019-03" db="EMBL/GenBank/DDBJ databases">
        <title>Genomic Encyclopedia of Type Strains, Phase IV (KMG-IV): sequencing the most valuable type-strain genomes for metagenomic binning, comparative biology and taxonomic classification.</title>
        <authorList>
            <person name="Goeker M."/>
        </authorList>
    </citation>
    <scope>NUCLEOTIDE SEQUENCE [LARGE SCALE GENOMIC DNA]</scope>
    <source>
        <strain evidence="7 8">DSM 24455</strain>
    </source>
</reference>
<gene>
    <name evidence="7" type="ORF">EDD71_11841</name>
</gene>
<dbReference type="OrthoDB" id="9778756at2"/>
<feature type="domain" description="Peptidase S54 rhomboid" evidence="6">
    <location>
        <begin position="56"/>
        <end position="169"/>
    </location>
</feature>
<keyword evidence="4 5" id="KW-0472">Membrane</keyword>
<dbReference type="SUPFAM" id="SSF144091">
    <property type="entry name" value="Rhomboid-like"/>
    <property type="match status" value="1"/>
</dbReference>
<dbReference type="EMBL" id="SOAZ01000018">
    <property type="protein sequence ID" value="TDT51357.1"/>
    <property type="molecule type" value="Genomic_DNA"/>
</dbReference>
<dbReference type="InterPro" id="IPR035952">
    <property type="entry name" value="Rhomboid-like_sf"/>
</dbReference>
<dbReference type="GO" id="GO:0016020">
    <property type="term" value="C:membrane"/>
    <property type="evidence" value="ECO:0007669"/>
    <property type="project" value="UniProtKB-SubCell"/>
</dbReference>
<dbReference type="InterPro" id="IPR022764">
    <property type="entry name" value="Peptidase_S54_rhomboid_dom"/>
</dbReference>
<evidence type="ECO:0000256" key="5">
    <source>
        <dbReference type="SAM" id="Phobius"/>
    </source>
</evidence>
<evidence type="ECO:0000256" key="1">
    <source>
        <dbReference type="ARBA" id="ARBA00004141"/>
    </source>
</evidence>
<sequence length="278" mass="32660">MNWLDKLERRFGRYAIRGLMKYIVGITAAVFALSYLDITGVIESKLLLIPSEVLKGEVWRLITFIFIPPTKDPIWVLFALYFYYIIGTALENAWGSFRFNLYYLIGMIGTILAMFITEGIGTATYINLSMFLAFAYMYPNYEILIFFILPVKVKYLGWLYWLFILRTLITAPVSEKVAAVVSIINFFVFFGPDVLHGIRNRSKVHYRRRKFKSQIPEIRLIHRCEVCGITSKDDPDMEFRYCSKCEGRRCYCMNHIKNHEHIKEDPEDKIIQFPSRDD</sequence>
<dbReference type="Proteomes" id="UP000295325">
    <property type="component" value="Unassembled WGS sequence"/>
</dbReference>
<protein>
    <submittedName>
        <fullName evidence="7">Rhomboid family protein</fullName>
    </submittedName>
</protein>
<evidence type="ECO:0000256" key="3">
    <source>
        <dbReference type="ARBA" id="ARBA00022989"/>
    </source>
</evidence>
<dbReference type="RefSeq" id="WP_133628688.1">
    <property type="nucleotide sequence ID" value="NZ_SOAZ01000018.1"/>
</dbReference>
<keyword evidence="3 5" id="KW-1133">Transmembrane helix</keyword>